<evidence type="ECO:0000313" key="6">
    <source>
        <dbReference type="Proteomes" id="UP000515307"/>
    </source>
</evidence>
<dbReference type="InterPro" id="IPR023772">
    <property type="entry name" value="DNA-bd_HTH_TetR-type_CS"/>
</dbReference>
<keyword evidence="1 2" id="KW-0238">DNA-binding</keyword>
<dbReference type="InterPro" id="IPR041674">
    <property type="entry name" value="TetR_C_22"/>
</dbReference>
<name>A0A7G7BVN3_9ACTN</name>
<feature type="DNA-binding region" description="H-T-H motif" evidence="2">
    <location>
        <begin position="56"/>
        <end position="75"/>
    </location>
</feature>
<dbReference type="InterPro" id="IPR001647">
    <property type="entry name" value="HTH_TetR"/>
</dbReference>
<dbReference type="GO" id="GO:0000976">
    <property type="term" value="F:transcription cis-regulatory region binding"/>
    <property type="evidence" value="ECO:0007669"/>
    <property type="project" value="TreeGrafter"/>
</dbReference>
<dbReference type="KEGG" id="sfiy:F0344_23675"/>
<dbReference type="AlphaFoldDB" id="A0A7G7BVN3"/>
<sequence>MSGTKSGTKREGDSKAGSSPGATRPRRRQARGEARIAQLLDAAADVFSSTGYTAASTNAIAREAGVSPGTLYQFFPNKEAIAIELGDRLLNRWQETYGAAFVLSHIELPLDEMLDAILDPLITFNVENPAFSVLMHGSEIPGVITQEHDTVHATMLTRVESILAGYLTELPAGQVSRIANMAFVIFKTGLDLIMAHEGDERDAYVKELKTILFRYLEPLVGASALPDSACPKSCEA</sequence>
<dbReference type="EMBL" id="CP045702">
    <property type="protein sequence ID" value="QNE79398.1"/>
    <property type="molecule type" value="Genomic_DNA"/>
</dbReference>
<dbReference type="PANTHER" id="PTHR30055:SF223">
    <property type="entry name" value="HTH-TYPE TRANSCRIPTIONAL REGULATOR UIDR"/>
    <property type="match status" value="1"/>
</dbReference>
<reference evidence="6" key="1">
    <citation type="submission" date="2019-10" db="EMBL/GenBank/DDBJ databases">
        <title>Antimicrobial potential of Antarctic Bacteria.</title>
        <authorList>
            <person name="Benaud N."/>
            <person name="Edwards R.J."/>
            <person name="Ferrari B.C."/>
        </authorList>
    </citation>
    <scope>NUCLEOTIDE SEQUENCE [LARGE SCALE GENOMIC DNA]</scope>
    <source>
        <strain evidence="6">NBSH44</strain>
    </source>
</reference>
<gene>
    <name evidence="5" type="ORF">F0344_23675</name>
</gene>
<dbReference type="RefSeq" id="WP_185302853.1">
    <property type="nucleotide sequence ID" value="NZ_CP045702.1"/>
</dbReference>
<keyword evidence="6" id="KW-1185">Reference proteome</keyword>
<dbReference type="PROSITE" id="PS01081">
    <property type="entry name" value="HTH_TETR_1"/>
    <property type="match status" value="1"/>
</dbReference>
<dbReference type="PROSITE" id="PS50977">
    <property type="entry name" value="HTH_TETR_2"/>
    <property type="match status" value="1"/>
</dbReference>
<dbReference type="Proteomes" id="UP000515307">
    <property type="component" value="Chromosome"/>
</dbReference>
<organism evidence="5 6">
    <name type="scientific">Streptomyces finlayi</name>
    <dbReference type="NCBI Taxonomy" id="67296"/>
    <lineage>
        <taxon>Bacteria</taxon>
        <taxon>Bacillati</taxon>
        <taxon>Actinomycetota</taxon>
        <taxon>Actinomycetes</taxon>
        <taxon>Kitasatosporales</taxon>
        <taxon>Streptomycetaceae</taxon>
        <taxon>Streptomyces</taxon>
    </lineage>
</organism>
<dbReference type="Pfam" id="PF00440">
    <property type="entry name" value="TetR_N"/>
    <property type="match status" value="1"/>
</dbReference>
<evidence type="ECO:0000256" key="2">
    <source>
        <dbReference type="PROSITE-ProRule" id="PRU00335"/>
    </source>
</evidence>
<protein>
    <submittedName>
        <fullName evidence="5">TetR family transcriptional regulator</fullName>
    </submittedName>
</protein>
<dbReference type="Gene3D" id="1.10.357.10">
    <property type="entry name" value="Tetracycline Repressor, domain 2"/>
    <property type="match status" value="1"/>
</dbReference>
<evidence type="ECO:0000313" key="5">
    <source>
        <dbReference type="EMBL" id="QNE79398.1"/>
    </source>
</evidence>
<feature type="domain" description="HTH tetR-type" evidence="4">
    <location>
        <begin position="33"/>
        <end position="93"/>
    </location>
</feature>
<accession>A0A7G7BVN3</accession>
<dbReference type="InterPro" id="IPR050109">
    <property type="entry name" value="HTH-type_TetR-like_transc_reg"/>
</dbReference>
<dbReference type="SUPFAM" id="SSF46689">
    <property type="entry name" value="Homeodomain-like"/>
    <property type="match status" value="1"/>
</dbReference>
<dbReference type="InterPro" id="IPR009057">
    <property type="entry name" value="Homeodomain-like_sf"/>
</dbReference>
<dbReference type="Pfam" id="PF17928">
    <property type="entry name" value="TetR_C_22"/>
    <property type="match status" value="1"/>
</dbReference>
<dbReference type="PRINTS" id="PR00455">
    <property type="entry name" value="HTHTETR"/>
</dbReference>
<dbReference type="GO" id="GO:0003700">
    <property type="term" value="F:DNA-binding transcription factor activity"/>
    <property type="evidence" value="ECO:0007669"/>
    <property type="project" value="TreeGrafter"/>
</dbReference>
<evidence type="ECO:0000259" key="4">
    <source>
        <dbReference type="PROSITE" id="PS50977"/>
    </source>
</evidence>
<feature type="region of interest" description="Disordered" evidence="3">
    <location>
        <begin position="1"/>
        <end position="31"/>
    </location>
</feature>
<dbReference type="PANTHER" id="PTHR30055">
    <property type="entry name" value="HTH-TYPE TRANSCRIPTIONAL REGULATOR RUTR"/>
    <property type="match status" value="1"/>
</dbReference>
<proteinExistence type="predicted"/>
<evidence type="ECO:0000256" key="3">
    <source>
        <dbReference type="SAM" id="MobiDB-lite"/>
    </source>
</evidence>
<evidence type="ECO:0000256" key="1">
    <source>
        <dbReference type="ARBA" id="ARBA00023125"/>
    </source>
</evidence>